<keyword evidence="9" id="KW-1185">Reference proteome</keyword>
<dbReference type="PROSITE" id="PS00871">
    <property type="entry name" value="CLPAB_2"/>
    <property type="match status" value="1"/>
</dbReference>
<dbReference type="InterPro" id="IPR027417">
    <property type="entry name" value="P-loop_NTPase"/>
</dbReference>
<dbReference type="OMA" id="NYINTEH"/>
<evidence type="ECO:0000256" key="1">
    <source>
        <dbReference type="ARBA" id="ARBA00022741"/>
    </source>
</evidence>
<keyword evidence="2 4" id="KW-0067">ATP-binding</keyword>
<sequence length="683" mass="75276">MLSRSIAITRAFRPAANTANLRIRSVNRINLPPLIGLNSFLRGSPVSTIRGYATARGGGGPQGPFPPGGTHSMDLGGSGEEESALGKFGTDLTARARDGKLDPVIGRNEEIRRTIQVLSRRTKNNPVLIGSAGTGKTAILEGLAQRIVSGEVPESMKDKRVVSLDLGQLIAGAKYRGDFEERFKGVLKEVSGAQGKVILFIDELHTLLGLGKTEGSVDASNLLKPQLSRGELQCCGATTLNEYRQIEKDVALARRFQPILVDEPSVQDTISILRGIKDRYEVHHGVRITDNALVSAAILSNRYITDRFLPDKAIDLVDEAASALRLQQESQKANLQKIKTTKEELEQARVVSKATGIPTTKLMSGEVEKLVHLEDTLRQSVRGQDDALKSVADAVRLQRAGLANDHRPTASFMFLGPTGVGKTELCKALATTLFASENAVIRFDMSEFQEKHTISRLIGSPAGYVGYEDAGQLTEAVRRKPYAVLLFDEFEKAHKDLSSLLLQVLDEGFLTDAHGRKVDFRSTIIVLTSNIGQDILINDPSSDVAISPAIKQQVIDIVQHSYPPEFLNRIDEFIIFQRLSKDAIRDIVDIRLRELQEKLDDRRIKLDVDAKAKDWLSEKGYDTRYGARPLNRLIGKKLLNPLAERLIRGEIRNSEVARTRVAQEGTELEVLPNHQPSTSSNQR</sequence>
<evidence type="ECO:0000256" key="4">
    <source>
        <dbReference type="RuleBase" id="RU004432"/>
    </source>
</evidence>
<dbReference type="STRING" id="656061.D5GKG4"/>
<dbReference type="RefSeq" id="XP_002840816.1">
    <property type="nucleotide sequence ID" value="XM_002840770.1"/>
</dbReference>
<dbReference type="GO" id="GO:0005524">
    <property type="term" value="F:ATP binding"/>
    <property type="evidence" value="ECO:0007669"/>
    <property type="project" value="UniProtKB-KW"/>
</dbReference>
<reference evidence="8 9" key="1">
    <citation type="journal article" date="2010" name="Nature">
        <title>Perigord black truffle genome uncovers evolutionary origins and mechanisms of symbiosis.</title>
        <authorList>
            <person name="Martin F."/>
            <person name="Kohler A."/>
            <person name="Murat C."/>
            <person name="Balestrini R."/>
            <person name="Coutinho P.M."/>
            <person name="Jaillon O."/>
            <person name="Montanini B."/>
            <person name="Morin E."/>
            <person name="Noel B."/>
            <person name="Percudani R."/>
            <person name="Porcel B."/>
            <person name="Rubini A."/>
            <person name="Amicucci A."/>
            <person name="Amselem J."/>
            <person name="Anthouard V."/>
            <person name="Arcioni S."/>
            <person name="Artiguenave F."/>
            <person name="Aury J.M."/>
            <person name="Ballario P."/>
            <person name="Bolchi A."/>
            <person name="Brenna A."/>
            <person name="Brun A."/>
            <person name="Buee M."/>
            <person name="Cantarel B."/>
            <person name="Chevalier G."/>
            <person name="Couloux A."/>
            <person name="Da Silva C."/>
            <person name="Denoeud F."/>
            <person name="Duplessis S."/>
            <person name="Ghignone S."/>
            <person name="Hilselberger B."/>
            <person name="Iotti M."/>
            <person name="Marcais B."/>
            <person name="Mello A."/>
            <person name="Miranda M."/>
            <person name="Pacioni G."/>
            <person name="Quesneville H."/>
            <person name="Riccioni C."/>
            <person name="Ruotolo R."/>
            <person name="Splivallo R."/>
            <person name="Stocchi V."/>
            <person name="Tisserant E."/>
            <person name="Viscomi A.R."/>
            <person name="Zambonelli A."/>
            <person name="Zampieri E."/>
            <person name="Henrissat B."/>
            <person name="Lebrun M.H."/>
            <person name="Paolocci F."/>
            <person name="Bonfante P."/>
            <person name="Ottonello S."/>
            <person name="Wincker P."/>
        </authorList>
    </citation>
    <scope>NUCLEOTIDE SEQUENCE [LARGE SCALE GENOMIC DNA]</scope>
    <source>
        <strain evidence="8 9">Mel28</strain>
    </source>
</reference>
<dbReference type="SMART" id="SM00382">
    <property type="entry name" value="AAA"/>
    <property type="match status" value="2"/>
</dbReference>
<dbReference type="AlphaFoldDB" id="D5GKG4"/>
<feature type="domain" description="AAA+ ATPase" evidence="6">
    <location>
        <begin position="122"/>
        <end position="266"/>
    </location>
</feature>
<dbReference type="Pfam" id="PF10431">
    <property type="entry name" value="ClpB_D2-small"/>
    <property type="match status" value="1"/>
</dbReference>
<dbReference type="KEGG" id="tml:GSTUM_00009533001"/>
<dbReference type="InterPro" id="IPR028299">
    <property type="entry name" value="ClpA/B_CS2"/>
</dbReference>
<dbReference type="InterPro" id="IPR003593">
    <property type="entry name" value="AAA+_ATPase"/>
</dbReference>
<accession>D5GKG4</accession>
<dbReference type="InterPro" id="IPR019489">
    <property type="entry name" value="Clp_ATPase_C"/>
</dbReference>
<dbReference type="InterPro" id="IPR001270">
    <property type="entry name" value="ClpA/B"/>
</dbReference>
<evidence type="ECO:0000256" key="3">
    <source>
        <dbReference type="ARBA" id="ARBA00023186"/>
    </source>
</evidence>
<dbReference type="InterPro" id="IPR018368">
    <property type="entry name" value="ClpA/B_CS1"/>
</dbReference>
<dbReference type="HOGENOM" id="CLU_005070_4_0_1"/>
<dbReference type="SUPFAM" id="SSF52540">
    <property type="entry name" value="P-loop containing nucleoside triphosphate hydrolases"/>
    <property type="match status" value="2"/>
</dbReference>
<feature type="region of interest" description="Disordered" evidence="5">
    <location>
        <begin position="663"/>
        <end position="683"/>
    </location>
</feature>
<dbReference type="Gene3D" id="3.40.50.300">
    <property type="entry name" value="P-loop containing nucleotide triphosphate hydrolases"/>
    <property type="match status" value="2"/>
</dbReference>
<dbReference type="PANTHER" id="PTHR11638:SF176">
    <property type="entry name" value="HEAT SHOCK PROTEIN 78, MITOCHONDRIAL"/>
    <property type="match status" value="1"/>
</dbReference>
<dbReference type="eggNOG" id="KOG1051">
    <property type="taxonomic scope" value="Eukaryota"/>
</dbReference>
<gene>
    <name evidence="8" type="ORF">GSTUM_00009533001</name>
</gene>
<dbReference type="InterPro" id="IPR041546">
    <property type="entry name" value="ClpA/ClpB_AAA_lid"/>
</dbReference>
<feature type="domain" description="Clp ATPase C-terminal" evidence="7">
    <location>
        <begin position="579"/>
        <end position="670"/>
    </location>
</feature>
<protein>
    <submittedName>
        <fullName evidence="8">(Perigord truffle) hypothetical protein</fullName>
    </submittedName>
</protein>
<dbReference type="GO" id="GO:0043335">
    <property type="term" value="P:protein unfolding"/>
    <property type="evidence" value="ECO:0007669"/>
    <property type="project" value="EnsemblFungi"/>
</dbReference>
<dbReference type="InParanoid" id="D5GKG4"/>
<dbReference type="CDD" id="cd00009">
    <property type="entry name" value="AAA"/>
    <property type="match status" value="1"/>
</dbReference>
<dbReference type="FunFam" id="3.40.50.300:FF:000010">
    <property type="entry name" value="Chaperone clpB 1, putative"/>
    <property type="match status" value="1"/>
</dbReference>
<dbReference type="GO" id="GO:0050821">
    <property type="term" value="P:protein stabilization"/>
    <property type="evidence" value="ECO:0007669"/>
    <property type="project" value="EnsemblFungi"/>
</dbReference>
<evidence type="ECO:0000313" key="9">
    <source>
        <dbReference type="Proteomes" id="UP000006911"/>
    </source>
</evidence>
<dbReference type="PROSITE" id="PS00870">
    <property type="entry name" value="CLPAB_1"/>
    <property type="match status" value="1"/>
</dbReference>
<keyword evidence="3 4" id="KW-0143">Chaperone</keyword>
<name>D5GKG4_TUBMM</name>
<dbReference type="GO" id="GO:0016887">
    <property type="term" value="F:ATP hydrolysis activity"/>
    <property type="evidence" value="ECO:0007669"/>
    <property type="project" value="EnsemblFungi"/>
</dbReference>
<feature type="compositionally biased region" description="Polar residues" evidence="5">
    <location>
        <begin position="674"/>
        <end position="683"/>
    </location>
</feature>
<dbReference type="GO" id="GO:0034605">
    <property type="term" value="P:cellular response to heat"/>
    <property type="evidence" value="ECO:0007669"/>
    <property type="project" value="EnsemblFungi"/>
</dbReference>
<dbReference type="GO" id="GO:0051787">
    <property type="term" value="F:misfolded protein binding"/>
    <property type="evidence" value="ECO:0007669"/>
    <property type="project" value="EnsemblFungi"/>
</dbReference>
<proteinExistence type="inferred from homology"/>
<dbReference type="GO" id="GO:0042026">
    <property type="term" value="P:protein refolding"/>
    <property type="evidence" value="ECO:0007669"/>
    <property type="project" value="EnsemblFungi"/>
</dbReference>
<evidence type="ECO:0000256" key="5">
    <source>
        <dbReference type="SAM" id="MobiDB-lite"/>
    </source>
</evidence>
<dbReference type="SMART" id="SM01086">
    <property type="entry name" value="ClpB_D2-small"/>
    <property type="match status" value="1"/>
</dbReference>
<dbReference type="GO" id="GO:0005759">
    <property type="term" value="C:mitochondrial matrix"/>
    <property type="evidence" value="ECO:0007669"/>
    <property type="project" value="EnsemblFungi"/>
</dbReference>
<dbReference type="EMBL" id="FN430338">
    <property type="protein sequence ID" value="CAZ85007.1"/>
    <property type="molecule type" value="Genomic_DNA"/>
</dbReference>
<dbReference type="FunCoup" id="D5GKG4">
    <property type="interactions" value="192"/>
</dbReference>
<feature type="region of interest" description="Disordered" evidence="5">
    <location>
        <begin position="54"/>
        <end position="89"/>
    </location>
</feature>
<keyword evidence="1 4" id="KW-0547">Nucleotide-binding</keyword>
<dbReference type="InterPro" id="IPR050130">
    <property type="entry name" value="ClpA_ClpB"/>
</dbReference>
<dbReference type="PANTHER" id="PTHR11638">
    <property type="entry name" value="ATP-DEPENDENT CLP PROTEASE"/>
    <property type="match status" value="1"/>
</dbReference>
<dbReference type="CDD" id="cd19499">
    <property type="entry name" value="RecA-like_ClpB_Hsp104-like"/>
    <property type="match status" value="1"/>
</dbReference>
<evidence type="ECO:0000259" key="6">
    <source>
        <dbReference type="SMART" id="SM00382"/>
    </source>
</evidence>
<evidence type="ECO:0000313" key="8">
    <source>
        <dbReference type="EMBL" id="CAZ85007.1"/>
    </source>
</evidence>
<evidence type="ECO:0000256" key="2">
    <source>
        <dbReference type="ARBA" id="ARBA00022840"/>
    </source>
</evidence>
<dbReference type="Proteomes" id="UP000006911">
    <property type="component" value="Unassembled WGS sequence"/>
</dbReference>
<dbReference type="GeneID" id="9182027"/>
<comment type="similarity">
    <text evidence="4">Belongs to the ClpA/ClpB family.</text>
</comment>
<feature type="domain" description="AAA+ ATPase" evidence="6">
    <location>
        <begin position="408"/>
        <end position="551"/>
    </location>
</feature>
<dbReference type="Gene3D" id="1.10.8.60">
    <property type="match status" value="2"/>
</dbReference>
<dbReference type="FunFam" id="3.40.50.300:FF:000025">
    <property type="entry name" value="ATP-dependent Clp protease subunit"/>
    <property type="match status" value="1"/>
</dbReference>
<organism evidence="8 9">
    <name type="scientific">Tuber melanosporum (strain Mel28)</name>
    <name type="common">Perigord black truffle</name>
    <dbReference type="NCBI Taxonomy" id="656061"/>
    <lineage>
        <taxon>Eukaryota</taxon>
        <taxon>Fungi</taxon>
        <taxon>Dikarya</taxon>
        <taxon>Ascomycota</taxon>
        <taxon>Pezizomycotina</taxon>
        <taxon>Pezizomycetes</taxon>
        <taxon>Pezizales</taxon>
        <taxon>Tuberaceae</taxon>
        <taxon>Tuber</taxon>
    </lineage>
</organism>
<dbReference type="Pfam" id="PF07724">
    <property type="entry name" value="AAA_2"/>
    <property type="match status" value="1"/>
</dbReference>
<dbReference type="InterPro" id="IPR003959">
    <property type="entry name" value="ATPase_AAA_core"/>
</dbReference>
<dbReference type="Pfam" id="PF17871">
    <property type="entry name" value="AAA_lid_9"/>
    <property type="match status" value="1"/>
</dbReference>
<dbReference type="Pfam" id="PF00004">
    <property type="entry name" value="AAA"/>
    <property type="match status" value="1"/>
</dbReference>
<evidence type="ECO:0000259" key="7">
    <source>
        <dbReference type="SMART" id="SM01086"/>
    </source>
</evidence>
<dbReference type="PRINTS" id="PR00300">
    <property type="entry name" value="CLPPROTEASEA"/>
</dbReference>